<accession>V2XGU5</accession>
<organism evidence="1 2">
    <name type="scientific">Moniliophthora roreri (strain MCA 2997)</name>
    <name type="common">Cocoa frosty pod rot fungus</name>
    <name type="synonym">Crinipellis roreri</name>
    <dbReference type="NCBI Taxonomy" id="1381753"/>
    <lineage>
        <taxon>Eukaryota</taxon>
        <taxon>Fungi</taxon>
        <taxon>Dikarya</taxon>
        <taxon>Basidiomycota</taxon>
        <taxon>Agaricomycotina</taxon>
        <taxon>Agaricomycetes</taxon>
        <taxon>Agaricomycetidae</taxon>
        <taxon>Agaricales</taxon>
        <taxon>Marasmiineae</taxon>
        <taxon>Marasmiaceae</taxon>
        <taxon>Moniliophthora</taxon>
    </lineage>
</organism>
<dbReference type="Proteomes" id="UP000017559">
    <property type="component" value="Unassembled WGS sequence"/>
</dbReference>
<keyword evidence="2" id="KW-1185">Reference proteome</keyword>
<reference evidence="1 2" key="1">
    <citation type="journal article" date="2014" name="BMC Genomics">
        <title>Genome and secretome analysis of the hemibiotrophic fungal pathogen, Moniliophthora roreri, which causes frosty pod rot disease of cacao: mechanisms of the biotrophic and necrotrophic phases.</title>
        <authorList>
            <person name="Meinhardt L.W."/>
            <person name="Costa G.G.L."/>
            <person name="Thomazella D.P.T."/>
            <person name="Teixeira P.J.P.L."/>
            <person name="Carazzolle M.F."/>
            <person name="Schuster S.C."/>
            <person name="Carlson J.E."/>
            <person name="Guiltinan M.J."/>
            <person name="Mieczkowski P."/>
            <person name="Farmer A."/>
            <person name="Ramaraj T."/>
            <person name="Crozier J."/>
            <person name="Davis R.E."/>
            <person name="Shao J."/>
            <person name="Melnick R.L."/>
            <person name="Pereira G.A.G."/>
            <person name="Bailey B.A."/>
        </authorList>
    </citation>
    <scope>NUCLEOTIDE SEQUENCE [LARGE SCALE GENOMIC DNA]</scope>
    <source>
        <strain evidence="1 2">MCA 2997</strain>
    </source>
</reference>
<gene>
    <name evidence="1" type="ORF">Moror_10648</name>
</gene>
<dbReference type="EMBL" id="AWSO01000327">
    <property type="protein sequence ID" value="ESK91700.1"/>
    <property type="molecule type" value="Genomic_DNA"/>
</dbReference>
<proteinExistence type="predicted"/>
<dbReference type="AlphaFoldDB" id="V2XGU5"/>
<protein>
    <submittedName>
        <fullName evidence="1">Uncharacterized protein</fullName>
    </submittedName>
</protein>
<dbReference type="HOGENOM" id="CLU_1555667_0_0_1"/>
<comment type="caution">
    <text evidence="1">The sequence shown here is derived from an EMBL/GenBank/DDBJ whole genome shotgun (WGS) entry which is preliminary data.</text>
</comment>
<evidence type="ECO:0000313" key="2">
    <source>
        <dbReference type="Proteomes" id="UP000017559"/>
    </source>
</evidence>
<sequence length="172" mass="19266">MTTRRPVFPVLRPSISTKSNQSAFNVLVKRFALLAHCNWLIRAQHNSYLSSCHLWQVLVPARTLLSLVSRQYVLSGKTGGHLIIPAGLVWVAGYGKRSSHQRRLRPFLLFPITKESLSLDAAVPPLLSFSSFPFFRLILAVTRIPLGISRPLPASHFPQTHPTTKESPYETA</sequence>
<dbReference type="KEGG" id="mrr:Moror_10648"/>
<name>V2XGU5_MONRO</name>
<evidence type="ECO:0000313" key="1">
    <source>
        <dbReference type="EMBL" id="ESK91700.1"/>
    </source>
</evidence>